<dbReference type="Pfam" id="PF17289">
    <property type="entry name" value="Terminase_6C"/>
    <property type="match status" value="1"/>
</dbReference>
<dbReference type="NCBIfam" id="TIGR01630">
    <property type="entry name" value="psiM2_ORF9"/>
    <property type="match status" value="1"/>
</dbReference>
<keyword evidence="2" id="KW-0547">Nucleotide-binding</keyword>
<feature type="domain" description="Terminase large subunit gp17-like C-terminal" evidence="5">
    <location>
        <begin position="368"/>
        <end position="508"/>
    </location>
</feature>
<evidence type="ECO:0000256" key="2">
    <source>
        <dbReference type="ARBA" id="ARBA00022741"/>
    </source>
</evidence>
<organism evidence="6">
    <name type="scientific">uncultured Caudovirales phage</name>
    <dbReference type="NCBI Taxonomy" id="2100421"/>
    <lineage>
        <taxon>Viruses</taxon>
        <taxon>Duplodnaviria</taxon>
        <taxon>Heunggongvirae</taxon>
        <taxon>Uroviricota</taxon>
        <taxon>Caudoviricetes</taxon>
        <taxon>Peduoviridae</taxon>
        <taxon>Maltschvirus</taxon>
        <taxon>Maltschvirus maltsch</taxon>
    </lineage>
</organism>
<accession>A0A6J5NJ13</accession>
<dbReference type="Gene3D" id="3.30.420.240">
    <property type="match status" value="1"/>
</dbReference>
<keyword evidence="3" id="KW-0067">ATP-binding</keyword>
<keyword evidence="4" id="KW-0231">Viral genome packaging</keyword>
<evidence type="ECO:0000313" key="6">
    <source>
        <dbReference type="EMBL" id="CAB4158692.1"/>
    </source>
</evidence>
<evidence type="ECO:0000259" key="5">
    <source>
        <dbReference type="Pfam" id="PF17289"/>
    </source>
</evidence>
<dbReference type="InterPro" id="IPR006517">
    <property type="entry name" value="Phage_terminase_lsu-like_C"/>
</dbReference>
<name>A0A6J5NJ13_9CAUD</name>
<dbReference type="InterPro" id="IPR035421">
    <property type="entry name" value="Terminase_6C"/>
</dbReference>
<gene>
    <name evidence="6" type="ORF">UFOVP708_18</name>
</gene>
<sequence>MKAIPADIDQREAAQYLLKLRRAAVSFPGFMDFMYPEMTWPSFMRELQEVLDLLEKDALVSKGGNPVRNVLVTMPPRHAKSFNGTINFPAYCLARRPSREVMISAYNDGLAGTFGRATRDIVTDKRLAKAFPKFELSRETRAVDFWKTLAGGAYYAVGLAGTTTGRGANLLEIDDPYKSREEAESVTIRRKVWEFYTASLLSRMQPDKEGQPAAQIVTHTRWHPDDLAGRIMETPEFKRGEWVHLNFQALTPKERGISVTRRSLPPSDPRSVPEVIELASGEEVNVSQMMLDGADKTVQEDAATEVALWPERFDVAWLRQQKERIGEREFAALYQQSPYIVGGNIVKDGWFRRYDPSDIPEFAALAFGVDTAFKAKQHNDYSVFTLGGVTEIGDIYILRVWRGKWEFPELKRQCVQLNAAYRGKGVRGFWIEDAASGQSLIQELKRETGVPALPWRPGLVDKVAKVKLITPTIEAGRVFIPTESDWVEEWLAEWVSFPSVKHDDQVDSGVILIDTLSRMVVTGNPNWAAPIGSFLQEDFSANVSVFTGRPLEADPHGWQGNFGKSVKALPPLGSM</sequence>
<keyword evidence="1" id="KW-1188">Viral release from host cell</keyword>
<reference evidence="6" key="1">
    <citation type="submission" date="2020-04" db="EMBL/GenBank/DDBJ databases">
        <authorList>
            <person name="Chiriac C."/>
            <person name="Salcher M."/>
            <person name="Ghai R."/>
            <person name="Kavagutti S V."/>
        </authorList>
    </citation>
    <scope>NUCLEOTIDE SEQUENCE</scope>
</reference>
<proteinExistence type="predicted"/>
<evidence type="ECO:0000256" key="4">
    <source>
        <dbReference type="ARBA" id="ARBA00023219"/>
    </source>
</evidence>
<dbReference type="EMBL" id="LR796683">
    <property type="protein sequence ID" value="CAB4158692.1"/>
    <property type="molecule type" value="Genomic_DNA"/>
</dbReference>
<evidence type="ECO:0000256" key="1">
    <source>
        <dbReference type="ARBA" id="ARBA00022612"/>
    </source>
</evidence>
<dbReference type="GO" id="GO:0005524">
    <property type="term" value="F:ATP binding"/>
    <property type="evidence" value="ECO:0007669"/>
    <property type="project" value="UniProtKB-KW"/>
</dbReference>
<evidence type="ECO:0000256" key="3">
    <source>
        <dbReference type="ARBA" id="ARBA00022840"/>
    </source>
</evidence>
<protein>
    <submittedName>
        <fullName evidence="6">Archaeophage PsiM2, terminase large subunit</fullName>
    </submittedName>
</protein>